<feature type="compositionally biased region" description="Polar residues" evidence="1">
    <location>
        <begin position="61"/>
        <end position="73"/>
    </location>
</feature>
<dbReference type="EMBL" id="MK473373">
    <property type="protein sequence ID" value="QBJ04490.1"/>
    <property type="molecule type" value="Genomic_DNA"/>
</dbReference>
<organism evidence="2 3">
    <name type="scientific">Pseudomonas phage Lana</name>
    <dbReference type="NCBI Taxonomy" id="2530172"/>
    <lineage>
        <taxon>Viruses</taxon>
        <taxon>Duplodnaviria</taxon>
        <taxon>Heunggongvirae</taxon>
        <taxon>Uroviricota</taxon>
        <taxon>Caudoviricetes</taxon>
        <taxon>Lanavirus</taxon>
        <taxon>Lanavirus lana</taxon>
    </lineage>
</organism>
<name>A0A481W6W7_9CAUD</name>
<evidence type="ECO:0000313" key="3">
    <source>
        <dbReference type="Proteomes" id="UP000293575"/>
    </source>
</evidence>
<reference evidence="2" key="1">
    <citation type="submission" date="2019-01" db="EMBL/GenBank/DDBJ databases">
        <authorList>
            <person name="Hylling O."/>
            <person name="Carstens A.B."/>
            <person name="Hansen L.H."/>
        </authorList>
    </citation>
    <scope>NUCLEOTIDE SEQUENCE [LARGE SCALE GENOMIC DNA]</scope>
</reference>
<dbReference type="RefSeq" id="YP_009820414.1">
    <property type="nucleotide sequence ID" value="NC_048166.1"/>
</dbReference>
<sequence>MKYKQHRVMVRNADGAWVEIYQGRVGECEKFKAAMKLRDRKRLTPMITRRSVEEWQEIMTTHGSQAASSSPTRTCAAEIPTTESA</sequence>
<protein>
    <submittedName>
        <fullName evidence="2">Uncharacterized protein</fullName>
    </submittedName>
</protein>
<dbReference type="KEGG" id="vg:55011850"/>
<accession>A0A481W6W7</accession>
<dbReference type="GeneID" id="55011850"/>
<dbReference type="Proteomes" id="UP000293575">
    <property type="component" value="Segment"/>
</dbReference>
<feature type="region of interest" description="Disordered" evidence="1">
    <location>
        <begin position="61"/>
        <end position="85"/>
    </location>
</feature>
<evidence type="ECO:0000313" key="2">
    <source>
        <dbReference type="EMBL" id="QBJ04490.1"/>
    </source>
</evidence>
<proteinExistence type="predicted"/>
<keyword evidence="3" id="KW-1185">Reference proteome</keyword>
<evidence type="ECO:0000256" key="1">
    <source>
        <dbReference type="SAM" id="MobiDB-lite"/>
    </source>
</evidence>